<gene>
    <name evidence="1" type="ordered locus">CFPG_P3-6</name>
</gene>
<evidence type="ECO:0000313" key="2">
    <source>
        <dbReference type="Proteomes" id="UP000000723"/>
    </source>
</evidence>
<keyword evidence="2" id="KW-1185">Reference proteome</keyword>
<dbReference type="InterPro" id="IPR013321">
    <property type="entry name" value="Arc_rbn_hlx_hlx"/>
</dbReference>
<evidence type="ECO:0000313" key="1">
    <source>
        <dbReference type="EMBL" id="BAG84092.1"/>
    </source>
</evidence>
<reference evidence="2" key="1">
    <citation type="journal article" date="2008" name="Science">
        <title>Genome of an endosymbiont coupling N2 fixation to cellulolysis within RT protist cells in termite gut.</title>
        <authorList>
            <person name="Hongoh Y."/>
            <person name="Sharma V.K."/>
            <person name="Prakash T."/>
            <person name="Noda S."/>
            <person name="Toh H."/>
            <person name="Taylor T.D."/>
            <person name="Kudo T."/>
            <person name="Sakaki Y."/>
            <person name="Toyoda A."/>
            <person name="Hattori M."/>
            <person name="Ohkuma M."/>
        </authorList>
    </citation>
    <scope>NUCLEOTIDE SEQUENCE [LARGE SCALE GENOMIC DNA]</scope>
    <source>
        <plasmid evidence="2">pCFPG3</plasmid>
    </source>
</reference>
<protein>
    <submittedName>
        <fullName evidence="1">Uncharacterized protein</fullName>
    </submittedName>
</protein>
<name>B6YSC0_AZOPC</name>
<dbReference type="RefSeq" id="WP_012572964.1">
    <property type="nucleotide sequence ID" value="NC_011562.1"/>
</dbReference>
<keyword evidence="1" id="KW-0614">Plasmid</keyword>
<dbReference type="AlphaFoldDB" id="B6YSC0"/>
<dbReference type="KEGG" id="aps:CFPG_P3-6"/>
<organism evidence="1 2">
    <name type="scientific">Azobacteroides pseudotrichonymphae genomovar. CFP2</name>
    <dbReference type="NCBI Taxonomy" id="511995"/>
    <lineage>
        <taxon>Bacteria</taxon>
        <taxon>Pseudomonadati</taxon>
        <taxon>Bacteroidota</taxon>
        <taxon>Bacteroidia</taxon>
        <taxon>Bacteroidales</taxon>
        <taxon>Candidatus Azobacteroides</taxon>
    </lineage>
</organism>
<dbReference type="Gene3D" id="1.10.1220.10">
    <property type="entry name" value="Met repressor-like"/>
    <property type="match status" value="1"/>
</dbReference>
<geneLocation type="plasmid" evidence="1 2">
    <name>pCFPG3</name>
</geneLocation>
<dbReference type="GO" id="GO:0006355">
    <property type="term" value="P:regulation of DNA-templated transcription"/>
    <property type="evidence" value="ECO:0007669"/>
    <property type="project" value="InterPro"/>
</dbReference>
<dbReference type="SUPFAM" id="SSF47598">
    <property type="entry name" value="Ribbon-helix-helix"/>
    <property type="match status" value="1"/>
</dbReference>
<sequence length="91" mass="10668">MSKKQLWNVDSVLPSSTQKELTKNSISNNEVKEIPNGEAPSTAFQEELVDIHCKIEKSLRRRMRMYCADKEELLQDFIREAISERLEKKEK</sequence>
<dbReference type="EMBL" id="AP010659">
    <property type="protein sequence ID" value="BAG84092.1"/>
    <property type="molecule type" value="Genomic_DNA"/>
</dbReference>
<dbReference type="InterPro" id="IPR010985">
    <property type="entry name" value="Ribbon_hlx_hlx"/>
</dbReference>
<dbReference type="HOGENOM" id="CLU_2420677_0_0_10"/>
<dbReference type="Proteomes" id="UP000000723">
    <property type="component" value="Plasmid pCFPG3"/>
</dbReference>
<proteinExistence type="predicted"/>
<accession>B6YSC0</accession>